<comment type="subcellular location">
    <subcellularLocation>
        <location evidence="1">Nucleus</location>
    </subcellularLocation>
</comment>
<feature type="compositionally biased region" description="Low complexity" evidence="9">
    <location>
        <begin position="762"/>
        <end position="779"/>
    </location>
</feature>
<feature type="compositionally biased region" description="Low complexity" evidence="9">
    <location>
        <begin position="30"/>
        <end position="56"/>
    </location>
</feature>
<dbReference type="GO" id="GO:0008270">
    <property type="term" value="F:zinc ion binding"/>
    <property type="evidence" value="ECO:0007669"/>
    <property type="project" value="UniProtKB-KW"/>
</dbReference>
<evidence type="ECO:0000256" key="6">
    <source>
        <dbReference type="ARBA" id="ARBA00023163"/>
    </source>
</evidence>
<dbReference type="PANTHER" id="PTHR10071">
    <property type="entry name" value="TRANSCRIPTION FACTOR GATA FAMILY MEMBER"/>
    <property type="match status" value="1"/>
</dbReference>
<feature type="compositionally biased region" description="Low complexity" evidence="9">
    <location>
        <begin position="1023"/>
        <end position="1038"/>
    </location>
</feature>
<dbReference type="InterPro" id="IPR039355">
    <property type="entry name" value="Transcription_factor_GATA"/>
</dbReference>
<proteinExistence type="predicted"/>
<dbReference type="InterPro" id="IPR000679">
    <property type="entry name" value="Znf_GATA"/>
</dbReference>
<evidence type="ECO:0000256" key="1">
    <source>
        <dbReference type="ARBA" id="ARBA00004123"/>
    </source>
</evidence>
<evidence type="ECO:0000313" key="11">
    <source>
        <dbReference type="EMBL" id="KAF5348630.1"/>
    </source>
</evidence>
<dbReference type="PRINTS" id="PR00619">
    <property type="entry name" value="GATAZNFINGER"/>
</dbReference>
<keyword evidence="7" id="KW-0539">Nucleus</keyword>
<evidence type="ECO:0000313" key="12">
    <source>
        <dbReference type="Proteomes" id="UP000559256"/>
    </source>
</evidence>
<feature type="compositionally biased region" description="Low complexity" evidence="9">
    <location>
        <begin position="594"/>
        <end position="607"/>
    </location>
</feature>
<feature type="compositionally biased region" description="Polar residues" evidence="9">
    <location>
        <begin position="1"/>
        <end position="28"/>
    </location>
</feature>
<name>A0A8H5CVG6_9AGAR</name>
<feature type="region of interest" description="Disordered" evidence="9">
    <location>
        <begin position="651"/>
        <end position="700"/>
    </location>
</feature>
<feature type="compositionally biased region" description="Low complexity" evidence="9">
    <location>
        <begin position="538"/>
        <end position="549"/>
    </location>
</feature>
<evidence type="ECO:0000256" key="2">
    <source>
        <dbReference type="ARBA" id="ARBA00022723"/>
    </source>
</evidence>
<dbReference type="PANTHER" id="PTHR10071:SF281">
    <property type="entry name" value="BOX A-BINDING FACTOR-RELATED"/>
    <property type="match status" value="1"/>
</dbReference>
<dbReference type="GO" id="GO:0000981">
    <property type="term" value="F:DNA-binding transcription factor activity, RNA polymerase II-specific"/>
    <property type="evidence" value="ECO:0007669"/>
    <property type="project" value="TreeGrafter"/>
</dbReference>
<dbReference type="Pfam" id="PF00320">
    <property type="entry name" value="GATA"/>
    <property type="match status" value="1"/>
</dbReference>
<evidence type="ECO:0000256" key="7">
    <source>
        <dbReference type="ARBA" id="ARBA00023242"/>
    </source>
</evidence>
<evidence type="ECO:0000259" key="10">
    <source>
        <dbReference type="PROSITE" id="PS50114"/>
    </source>
</evidence>
<dbReference type="FunFam" id="3.30.50.10:FF:000007">
    <property type="entry name" value="Nitrogen regulatory AreA, N-terminal"/>
    <property type="match status" value="1"/>
</dbReference>
<feature type="region of interest" description="Disordered" evidence="9">
    <location>
        <begin position="399"/>
        <end position="447"/>
    </location>
</feature>
<feature type="compositionally biased region" description="Polar residues" evidence="9">
    <location>
        <begin position="289"/>
        <end position="305"/>
    </location>
</feature>
<feature type="compositionally biased region" description="Polar residues" evidence="9">
    <location>
        <begin position="550"/>
        <end position="568"/>
    </location>
</feature>
<dbReference type="EMBL" id="JAACJM010000085">
    <property type="protein sequence ID" value="KAF5348630.1"/>
    <property type="molecule type" value="Genomic_DNA"/>
</dbReference>
<accession>A0A8H5CVG6</accession>
<protein>
    <recommendedName>
        <fullName evidence="10">GATA-type domain-containing protein</fullName>
    </recommendedName>
</protein>
<dbReference type="CDD" id="cd00202">
    <property type="entry name" value="ZnF_GATA"/>
    <property type="match status" value="1"/>
</dbReference>
<feature type="region of interest" description="Disordered" evidence="9">
    <location>
        <begin position="538"/>
        <end position="639"/>
    </location>
</feature>
<reference evidence="11 12" key="1">
    <citation type="journal article" date="2020" name="ISME J.">
        <title>Uncovering the hidden diversity of litter-decomposition mechanisms in mushroom-forming fungi.</title>
        <authorList>
            <person name="Floudas D."/>
            <person name="Bentzer J."/>
            <person name="Ahren D."/>
            <person name="Johansson T."/>
            <person name="Persson P."/>
            <person name="Tunlid A."/>
        </authorList>
    </citation>
    <scope>NUCLEOTIDE SEQUENCE [LARGE SCALE GENOMIC DNA]</scope>
    <source>
        <strain evidence="11 12">CBS 291.85</strain>
    </source>
</reference>
<keyword evidence="2" id="KW-0479">Metal-binding</keyword>
<organism evidence="11 12">
    <name type="scientific">Tetrapyrgos nigripes</name>
    <dbReference type="NCBI Taxonomy" id="182062"/>
    <lineage>
        <taxon>Eukaryota</taxon>
        <taxon>Fungi</taxon>
        <taxon>Dikarya</taxon>
        <taxon>Basidiomycota</taxon>
        <taxon>Agaricomycotina</taxon>
        <taxon>Agaricomycetes</taxon>
        <taxon>Agaricomycetidae</taxon>
        <taxon>Agaricales</taxon>
        <taxon>Marasmiineae</taxon>
        <taxon>Marasmiaceae</taxon>
        <taxon>Tetrapyrgos</taxon>
    </lineage>
</organism>
<dbReference type="GO" id="GO:0000978">
    <property type="term" value="F:RNA polymerase II cis-regulatory region sequence-specific DNA binding"/>
    <property type="evidence" value="ECO:0007669"/>
    <property type="project" value="TreeGrafter"/>
</dbReference>
<dbReference type="Pfam" id="PF08550">
    <property type="entry name" value="GATA_AreA"/>
    <property type="match status" value="1"/>
</dbReference>
<feature type="compositionally biased region" description="Polar residues" evidence="9">
    <location>
        <begin position="874"/>
        <end position="895"/>
    </location>
</feature>
<feature type="region of interest" description="Disordered" evidence="9">
    <location>
        <begin position="1"/>
        <end position="87"/>
    </location>
</feature>
<feature type="region of interest" description="Disordered" evidence="9">
    <location>
        <begin position="284"/>
        <end position="305"/>
    </location>
</feature>
<keyword evidence="3 8" id="KW-0863">Zinc-finger</keyword>
<dbReference type="InterPro" id="IPR013860">
    <property type="entry name" value="AreA_GATA"/>
</dbReference>
<feature type="compositionally biased region" description="Low complexity" evidence="9">
    <location>
        <begin position="488"/>
        <end position="506"/>
    </location>
</feature>
<feature type="compositionally biased region" description="Low complexity" evidence="9">
    <location>
        <begin position="1052"/>
        <end position="1068"/>
    </location>
</feature>
<feature type="compositionally biased region" description="Basic and acidic residues" evidence="9">
    <location>
        <begin position="675"/>
        <end position="690"/>
    </location>
</feature>
<feature type="compositionally biased region" description="Basic and acidic residues" evidence="9">
    <location>
        <begin position="399"/>
        <end position="424"/>
    </location>
</feature>
<comment type="caution">
    <text evidence="11">The sequence shown here is derived from an EMBL/GenBank/DDBJ whole genome shotgun (WGS) entry which is preliminary data.</text>
</comment>
<feature type="region of interest" description="Disordered" evidence="9">
    <location>
        <begin position="754"/>
        <end position="779"/>
    </location>
</feature>
<feature type="region of interest" description="Disordered" evidence="9">
    <location>
        <begin position="122"/>
        <end position="144"/>
    </location>
</feature>
<feature type="compositionally biased region" description="Low complexity" evidence="9">
    <location>
        <begin position="921"/>
        <end position="930"/>
    </location>
</feature>
<keyword evidence="12" id="KW-1185">Reference proteome</keyword>
<keyword evidence="6" id="KW-0804">Transcription</keyword>
<feature type="region of interest" description="Disordered" evidence="9">
    <location>
        <begin position="1000"/>
        <end position="1081"/>
    </location>
</feature>
<gene>
    <name evidence="11" type="ORF">D9758_006856</name>
</gene>
<dbReference type="Proteomes" id="UP000559256">
    <property type="component" value="Unassembled WGS sequence"/>
</dbReference>
<dbReference type="GO" id="GO:0005634">
    <property type="term" value="C:nucleus"/>
    <property type="evidence" value="ECO:0007669"/>
    <property type="project" value="UniProtKB-SubCell"/>
</dbReference>
<keyword evidence="5" id="KW-0805">Transcription regulation</keyword>
<feature type="domain" description="GATA-type" evidence="10">
    <location>
        <begin position="953"/>
        <end position="1000"/>
    </location>
</feature>
<dbReference type="AlphaFoldDB" id="A0A8H5CVG6"/>
<evidence type="ECO:0000256" key="9">
    <source>
        <dbReference type="SAM" id="MobiDB-lite"/>
    </source>
</evidence>
<evidence type="ECO:0000256" key="5">
    <source>
        <dbReference type="ARBA" id="ARBA00023015"/>
    </source>
</evidence>
<dbReference type="PROSITE" id="PS50114">
    <property type="entry name" value="GATA_ZN_FINGER_2"/>
    <property type="match status" value="1"/>
</dbReference>
<dbReference type="PROSITE" id="PS00344">
    <property type="entry name" value="GATA_ZN_FINGER_1"/>
    <property type="match status" value="1"/>
</dbReference>
<feature type="compositionally biased region" description="Polar residues" evidence="9">
    <location>
        <begin position="174"/>
        <end position="196"/>
    </location>
</feature>
<evidence type="ECO:0000256" key="8">
    <source>
        <dbReference type="PROSITE-ProRule" id="PRU00094"/>
    </source>
</evidence>
<dbReference type="OrthoDB" id="515401at2759"/>
<dbReference type="Gene3D" id="3.30.50.10">
    <property type="entry name" value="Erythroid Transcription Factor GATA-1, subunit A"/>
    <property type="match status" value="1"/>
</dbReference>
<dbReference type="SUPFAM" id="SSF57716">
    <property type="entry name" value="Glucocorticoid receptor-like (DNA-binding domain)"/>
    <property type="match status" value="1"/>
</dbReference>
<dbReference type="SMART" id="SM00401">
    <property type="entry name" value="ZnF_GATA"/>
    <property type="match status" value="1"/>
</dbReference>
<evidence type="ECO:0000256" key="4">
    <source>
        <dbReference type="ARBA" id="ARBA00022833"/>
    </source>
</evidence>
<dbReference type="GO" id="GO:0000122">
    <property type="term" value="P:negative regulation of transcription by RNA polymerase II"/>
    <property type="evidence" value="ECO:0007669"/>
    <property type="project" value="TreeGrafter"/>
</dbReference>
<feature type="compositionally biased region" description="Basic and acidic residues" evidence="9">
    <location>
        <begin position="434"/>
        <end position="447"/>
    </location>
</feature>
<feature type="region of interest" description="Disordered" evidence="9">
    <location>
        <begin position="323"/>
        <end position="354"/>
    </location>
</feature>
<sequence>MDPSSSRSYIDTNKSWSPTNRISLNTSALPAHSADLSSPHSSSIPPSAHASPWSASIPLGPAPSSPPFVMNQSTQSSSRSSDHTNSVPSLGTDWASIFAQPLDPSMFAALAANGVIGPLSSHSSGLPASSFHQHHQPTSSRQQLPNLDVIAQTSLNGQWTDSYPHHTSHFQPKPSLTRTDSSSSLPHRKTNASALSPTYGPLHNPIDDLRLRSAQSRPSAIPNVGHSGHVNTRSPLEYTSPLTFQGERTASALPPSLWMSPASSNSTSSGTFHLLNLPLPVVTEPPPSSTRASFAQSPISPTESKSSIFTDIFSNDLFRHGGGASEAATSSSFTSPRISGSPDLSAGALPDSPEQLAKEDPLATQVWKMFARTKATLPHAQRMENLTWRMMALHLKKKKEEEELASKSPKPADHTSPLEEKPSATEDQQTFIVPKREELDGSDERGRRIDKARVRVVGFDGMNQDGNEEPETTPMDWRAISRSRSRISMDWRPSSRSRSRPPDSMSGFDVNGVLGSTAFDGRFTFPSLNSNDALDFGKSVPKPMSSSMPGTSLLTASRRTPPFSNSELPSVYEDPTTSSFNPTEPRFLQSLNTPVSDSTFSPSSLPSFGLHGLPRIPSGSSGSPSDQQQRSFPRHVRKTSFDHTVSKEGIFTGLSGRHQVNGRPLSPEGLSGTKRRADAPHAESLLRGDPSDLDGVSKLLPTSAHIGSDDNDFGRQSPFSSLNFNFSFPSSYPGASVFDVPATSTLGSGDFSDGSRFHSTRSSVSGPSFHSGSSSTGEGLSAAAASASAAMAEEYARLNAANMDDGSMNYRYMGLVYDSGHQNPFTHVDPTQILQQGEGGQAVFFHASPSSDGWGQGGVNGSSSNDSPEPFIASNASTPPSIEGGTSNGQSSTGRNAGRKFISLKQNSEDRKKNATGQLTSPKPSSSSSPTAEGGQTTGSSNKNEDGDTPTLCTNCQTTNTPLWRRDPEGQPLCNACGLFYKLHGVVRPLSLKTDVIKKRNRASGAPGGGSRKGNSNLPKIASSGTRPRSQSSSTLGTTGNGRGGGSGRVGLGPPTTVAAAANGGALAMKRQRRTSTSTAT</sequence>
<feature type="compositionally biased region" description="Low complexity" evidence="9">
    <location>
        <begin position="71"/>
        <end position="86"/>
    </location>
</feature>
<dbReference type="GO" id="GO:0045944">
    <property type="term" value="P:positive regulation of transcription by RNA polymerase II"/>
    <property type="evidence" value="ECO:0007669"/>
    <property type="project" value="TreeGrafter"/>
</dbReference>
<feature type="compositionally biased region" description="Gly residues" evidence="9">
    <location>
        <begin position="1039"/>
        <end position="1051"/>
    </location>
</feature>
<feature type="region of interest" description="Disordered" evidence="9">
    <location>
        <begin position="488"/>
        <end position="507"/>
    </location>
</feature>
<feature type="region of interest" description="Disordered" evidence="9">
    <location>
        <begin position="844"/>
        <end position="950"/>
    </location>
</feature>
<feature type="compositionally biased region" description="Low complexity" evidence="9">
    <location>
        <begin position="325"/>
        <end position="335"/>
    </location>
</feature>
<dbReference type="InterPro" id="IPR013088">
    <property type="entry name" value="Znf_NHR/GATA"/>
</dbReference>
<evidence type="ECO:0000256" key="3">
    <source>
        <dbReference type="ARBA" id="ARBA00022771"/>
    </source>
</evidence>
<keyword evidence="4" id="KW-0862">Zinc</keyword>
<feature type="region of interest" description="Disordered" evidence="9">
    <location>
        <begin position="158"/>
        <end position="202"/>
    </location>
</feature>